<keyword evidence="3" id="KW-0560">Oxidoreductase</keyword>
<dbReference type="PANTHER" id="PTHR43498">
    <property type="entry name" value="FERREDOXIN:COB-COM HETERODISULFIDE REDUCTASE SUBUNIT A"/>
    <property type="match status" value="1"/>
</dbReference>
<dbReference type="Pfam" id="PF12831">
    <property type="entry name" value="FAD_oxidored"/>
    <property type="match status" value="1"/>
</dbReference>
<proteinExistence type="predicted"/>
<dbReference type="PANTHER" id="PTHR43498:SF1">
    <property type="entry name" value="COB--COM HETERODISULFIDE REDUCTASE IRON-SULFUR SUBUNIT A"/>
    <property type="match status" value="1"/>
</dbReference>
<keyword evidence="7" id="KW-1185">Reference proteome</keyword>
<dbReference type="InterPro" id="IPR036188">
    <property type="entry name" value="FAD/NAD-bd_sf"/>
</dbReference>
<evidence type="ECO:0000256" key="5">
    <source>
        <dbReference type="ARBA" id="ARBA00023014"/>
    </source>
</evidence>
<evidence type="ECO:0000256" key="4">
    <source>
        <dbReference type="ARBA" id="ARBA00023004"/>
    </source>
</evidence>
<evidence type="ECO:0000313" key="6">
    <source>
        <dbReference type="EMBL" id="MBC9811170.1"/>
    </source>
</evidence>
<keyword evidence="4" id="KW-0408">Iron</keyword>
<dbReference type="Gene3D" id="3.50.50.60">
    <property type="entry name" value="FAD/NAD(P)-binding domain"/>
    <property type="match status" value="1"/>
</dbReference>
<name>A0A8J6U1I6_9FLAO</name>
<comment type="caution">
    <text evidence="6">The sequence shown here is derived from an EMBL/GenBank/DDBJ whole genome shotgun (WGS) entry which is preliminary data.</text>
</comment>
<dbReference type="InterPro" id="IPR039650">
    <property type="entry name" value="HdrA-like"/>
</dbReference>
<dbReference type="AlphaFoldDB" id="A0A8J6U1I6"/>
<dbReference type="GO" id="GO:0046872">
    <property type="term" value="F:metal ion binding"/>
    <property type="evidence" value="ECO:0007669"/>
    <property type="project" value="UniProtKB-KW"/>
</dbReference>
<dbReference type="SUPFAM" id="SSF51905">
    <property type="entry name" value="FAD/NAD(P)-binding domain"/>
    <property type="match status" value="1"/>
</dbReference>
<keyword evidence="5" id="KW-0411">Iron-sulfur</keyword>
<keyword evidence="1" id="KW-0004">4Fe-4S</keyword>
<dbReference type="GO" id="GO:0016491">
    <property type="term" value="F:oxidoreductase activity"/>
    <property type="evidence" value="ECO:0007669"/>
    <property type="project" value="UniProtKB-KW"/>
</dbReference>
<sequence>MNITTNILVVGAGVSGVAAAVAASKQGKQVVLIDNHSYPGGAATAVEVGTICGLYYNGKQAESTFMVDGFVQEFALRTADYSGTTPSCNQYGLHYLPYNKDELKRLIEDYITENKIRFLSGCMLTEVTGDSMSLNRVSVVQNGQQLTIGFDAIIDCSGNATVAELSGHPLVENHYFQAASISFYIENSQIGDNEISNFKLIRDLKTIIQQQQLPDYFKNLFIIPGSQSQKKIGFKFTIPWQVSHQKGEIECLTVRAKELVNELFYTLKQHSSLFTNAGIDHIADDLGWRTGKRPLGKYVLTEEDVVTAKKWKSPVARSSWPIEDWLPNKSVDLTFVKENDYYEIPEECLISATYDNLFFAGRIISASDRAIASARVMGVCLQTGYAAGKVAAQISVK</sequence>
<dbReference type="EMBL" id="JACVEL010000001">
    <property type="protein sequence ID" value="MBC9811170.1"/>
    <property type="molecule type" value="Genomic_DNA"/>
</dbReference>
<accession>A0A8J6U1I6</accession>
<dbReference type="Proteomes" id="UP000652681">
    <property type="component" value="Unassembled WGS sequence"/>
</dbReference>
<dbReference type="RefSeq" id="WP_216713324.1">
    <property type="nucleotide sequence ID" value="NZ_JACVEL010000001.1"/>
</dbReference>
<protein>
    <submittedName>
        <fullName evidence="6">FAD-dependent oxidoreductase</fullName>
    </submittedName>
</protein>
<evidence type="ECO:0000313" key="7">
    <source>
        <dbReference type="Proteomes" id="UP000652681"/>
    </source>
</evidence>
<evidence type="ECO:0000256" key="3">
    <source>
        <dbReference type="ARBA" id="ARBA00023002"/>
    </source>
</evidence>
<evidence type="ECO:0000256" key="1">
    <source>
        <dbReference type="ARBA" id="ARBA00022485"/>
    </source>
</evidence>
<organism evidence="6 7">
    <name type="scientific">Taishania pollutisoli</name>
    <dbReference type="NCBI Taxonomy" id="2766479"/>
    <lineage>
        <taxon>Bacteria</taxon>
        <taxon>Pseudomonadati</taxon>
        <taxon>Bacteroidota</taxon>
        <taxon>Flavobacteriia</taxon>
        <taxon>Flavobacteriales</taxon>
        <taxon>Crocinitomicaceae</taxon>
        <taxon>Taishania</taxon>
    </lineage>
</organism>
<keyword evidence="2" id="KW-0479">Metal-binding</keyword>
<reference evidence="6" key="1">
    <citation type="submission" date="2020-09" db="EMBL/GenBank/DDBJ databases">
        <title>Taishania pollutisoli gen. nov., sp. nov., Isolated from Tetrabromobisphenol A-Contaminated Soil.</title>
        <authorList>
            <person name="Chen Q."/>
        </authorList>
    </citation>
    <scope>NUCLEOTIDE SEQUENCE</scope>
    <source>
        <strain evidence="6">CZZ-1</strain>
    </source>
</reference>
<evidence type="ECO:0000256" key="2">
    <source>
        <dbReference type="ARBA" id="ARBA00022723"/>
    </source>
</evidence>
<dbReference type="GO" id="GO:0051539">
    <property type="term" value="F:4 iron, 4 sulfur cluster binding"/>
    <property type="evidence" value="ECO:0007669"/>
    <property type="project" value="UniProtKB-KW"/>
</dbReference>
<gene>
    <name evidence="6" type="ORF">H9Y05_01665</name>
</gene>